<evidence type="ECO:0000313" key="2">
    <source>
        <dbReference type="Proteomes" id="UP000805704"/>
    </source>
</evidence>
<organism evidence="1 2">
    <name type="scientific">Nibea albiflora</name>
    <name type="common">Yellow drum</name>
    <name type="synonym">Corvina albiflora</name>
    <dbReference type="NCBI Taxonomy" id="240163"/>
    <lineage>
        <taxon>Eukaryota</taxon>
        <taxon>Metazoa</taxon>
        <taxon>Chordata</taxon>
        <taxon>Craniata</taxon>
        <taxon>Vertebrata</taxon>
        <taxon>Euteleostomi</taxon>
        <taxon>Actinopterygii</taxon>
        <taxon>Neopterygii</taxon>
        <taxon>Teleostei</taxon>
        <taxon>Neoteleostei</taxon>
        <taxon>Acanthomorphata</taxon>
        <taxon>Eupercaria</taxon>
        <taxon>Sciaenidae</taxon>
        <taxon>Nibea</taxon>
    </lineage>
</organism>
<keyword evidence="2" id="KW-1185">Reference proteome</keyword>
<protein>
    <submittedName>
        <fullName evidence="1">Uncharacterized protein</fullName>
    </submittedName>
</protein>
<reference evidence="1" key="1">
    <citation type="submission" date="2020-04" db="EMBL/GenBank/DDBJ databases">
        <title>A chromosome-scale assembly and high-density genetic map of the yellow drum (Nibea albiflora) genome.</title>
        <authorList>
            <person name="Xu D."/>
            <person name="Zhang W."/>
            <person name="Chen R."/>
            <person name="Tan P."/>
            <person name="Wang L."/>
            <person name="Song H."/>
            <person name="Tian L."/>
            <person name="Zhu Q."/>
            <person name="Wang B."/>
        </authorList>
    </citation>
    <scope>NUCLEOTIDE SEQUENCE</scope>
    <source>
        <strain evidence="1">ZJHYS-2018</strain>
    </source>
</reference>
<gene>
    <name evidence="1" type="ORF">GBF38_022767</name>
</gene>
<comment type="caution">
    <text evidence="1">The sequence shown here is derived from an EMBL/GenBank/DDBJ whole genome shotgun (WGS) entry which is preliminary data.</text>
</comment>
<name>A0ACB7EXH4_NIBAL</name>
<proteinExistence type="predicted"/>
<sequence length="81" mass="8884">MLPSPSRPVLQEPVSRMHLVFDEEDDEGERGRGEDLQTSRDTKASSSRGPAGNPAPQDSGWDADDDLDELLGELPEDTYSL</sequence>
<dbReference type="Proteomes" id="UP000805704">
    <property type="component" value="Chromosome 20"/>
</dbReference>
<dbReference type="EMBL" id="CM024808">
    <property type="protein sequence ID" value="KAG8006760.1"/>
    <property type="molecule type" value="Genomic_DNA"/>
</dbReference>
<accession>A0ACB7EXH4</accession>
<evidence type="ECO:0000313" key="1">
    <source>
        <dbReference type="EMBL" id="KAG8006760.1"/>
    </source>
</evidence>